<protein>
    <submittedName>
        <fullName evidence="1">Uncharacterized protein</fullName>
    </submittedName>
</protein>
<dbReference type="Proteomes" id="UP001054945">
    <property type="component" value="Unassembled WGS sequence"/>
</dbReference>
<gene>
    <name evidence="1" type="ORF">CEXT_644441</name>
</gene>
<proteinExistence type="predicted"/>
<dbReference type="EMBL" id="BPLR01013258">
    <property type="protein sequence ID" value="GIY59971.1"/>
    <property type="molecule type" value="Genomic_DNA"/>
</dbReference>
<dbReference type="Pfam" id="PF15136">
    <property type="entry name" value="UPF0449"/>
    <property type="match status" value="1"/>
</dbReference>
<sequence>MFKKNTSLPARPPIPSREEIMDDLAHASPNDVFHLEAEKVLEFPGADYTGDLPEIGKDGESNEISECKNPHQSYLKVASFVEKSNSLEKYLAEVEKKKSNLKILEETLLADIAKVEEELKKDQKHIVVVVMAIDLVMKTAASVHGTLAQFERARQPMHRRCETYIVVIGKNFNHHL</sequence>
<dbReference type="InterPro" id="IPR028227">
    <property type="entry name" value="UPF0449"/>
</dbReference>
<comment type="caution">
    <text evidence="1">The sequence shown here is derived from an EMBL/GenBank/DDBJ whole genome shotgun (WGS) entry which is preliminary data.</text>
</comment>
<evidence type="ECO:0000313" key="1">
    <source>
        <dbReference type="EMBL" id="GIY59971.1"/>
    </source>
</evidence>
<keyword evidence="2" id="KW-1185">Reference proteome</keyword>
<evidence type="ECO:0000313" key="2">
    <source>
        <dbReference type="Proteomes" id="UP001054945"/>
    </source>
</evidence>
<reference evidence="1 2" key="1">
    <citation type="submission" date="2021-06" db="EMBL/GenBank/DDBJ databases">
        <title>Caerostris extrusa draft genome.</title>
        <authorList>
            <person name="Kono N."/>
            <person name="Arakawa K."/>
        </authorList>
    </citation>
    <scope>NUCLEOTIDE SEQUENCE [LARGE SCALE GENOMIC DNA]</scope>
</reference>
<accession>A0AAV4UQG0</accession>
<dbReference type="AlphaFoldDB" id="A0AAV4UQG0"/>
<organism evidence="1 2">
    <name type="scientific">Caerostris extrusa</name>
    <name type="common">Bark spider</name>
    <name type="synonym">Caerostris bankana</name>
    <dbReference type="NCBI Taxonomy" id="172846"/>
    <lineage>
        <taxon>Eukaryota</taxon>
        <taxon>Metazoa</taxon>
        <taxon>Ecdysozoa</taxon>
        <taxon>Arthropoda</taxon>
        <taxon>Chelicerata</taxon>
        <taxon>Arachnida</taxon>
        <taxon>Araneae</taxon>
        <taxon>Araneomorphae</taxon>
        <taxon>Entelegynae</taxon>
        <taxon>Araneoidea</taxon>
        <taxon>Araneidae</taxon>
        <taxon>Caerostris</taxon>
    </lineage>
</organism>
<name>A0AAV4UQG0_CAEEX</name>